<feature type="region of interest" description="Disordered" evidence="1">
    <location>
        <begin position="996"/>
        <end position="1017"/>
    </location>
</feature>
<dbReference type="PANTHER" id="PTHR47396">
    <property type="entry name" value="TYPE I RESTRICTION ENZYME ECOKI R PROTEIN"/>
    <property type="match status" value="1"/>
</dbReference>
<dbReference type="InterPro" id="IPR039442">
    <property type="entry name" value="Mrr-like_dom"/>
</dbReference>
<gene>
    <name evidence="4" type="ORF">EVG15_06585</name>
</gene>
<organism evidence="4 5">
    <name type="scientific">Candidatus Acididesulfobacter diazotrophicus</name>
    <dbReference type="NCBI Taxonomy" id="2597226"/>
    <lineage>
        <taxon>Bacteria</taxon>
        <taxon>Deltaproteobacteria</taxon>
        <taxon>Candidatus Acidulodesulfobacterales</taxon>
        <taxon>Candidatus Acididesulfobacter</taxon>
    </lineage>
</organism>
<dbReference type="Gene3D" id="3.40.50.150">
    <property type="entry name" value="Vaccinia Virus protein VP39"/>
    <property type="match status" value="1"/>
</dbReference>
<evidence type="ECO:0000256" key="1">
    <source>
        <dbReference type="SAM" id="MobiDB-lite"/>
    </source>
</evidence>
<reference evidence="4 5" key="1">
    <citation type="journal article" date="2019" name="ISME J.">
        <title>Insights into ecological role of a new deltaproteobacterial order Candidatus Acidulodesulfobacterales by metagenomics and metatranscriptomics.</title>
        <authorList>
            <person name="Tan S."/>
            <person name="Liu J."/>
            <person name="Fang Y."/>
            <person name="Hedlund B.P."/>
            <person name="Lian Z.H."/>
            <person name="Huang L.Y."/>
            <person name="Li J.T."/>
            <person name="Huang L.N."/>
            <person name="Li W.J."/>
            <person name="Jiang H.C."/>
            <person name="Dong H.L."/>
            <person name="Shu W.S."/>
        </authorList>
    </citation>
    <scope>NUCLEOTIDE SEQUENCE [LARGE SCALE GENOMIC DNA]</scope>
    <source>
        <strain evidence="4">AP1</strain>
    </source>
</reference>
<feature type="domain" description="Helicase ATP-binding" evidence="2">
    <location>
        <begin position="186"/>
        <end position="391"/>
    </location>
</feature>
<protein>
    <submittedName>
        <fullName evidence="4">Damage-inducible protein</fullName>
    </submittedName>
</protein>
<dbReference type="SUPFAM" id="SSF53335">
    <property type="entry name" value="S-adenosyl-L-methionine-dependent methyltransferases"/>
    <property type="match status" value="1"/>
</dbReference>
<dbReference type="Pfam" id="PF00717">
    <property type="entry name" value="Peptidase_S24"/>
    <property type="match status" value="1"/>
</dbReference>
<dbReference type="InterPro" id="IPR015927">
    <property type="entry name" value="Peptidase_S24_S26A/B/C"/>
</dbReference>
<dbReference type="SUPFAM" id="SSF52980">
    <property type="entry name" value="Restriction endonuclease-like"/>
    <property type="match status" value="1"/>
</dbReference>
<dbReference type="Pfam" id="PF22240">
    <property type="entry name" value="ISP_coupler"/>
    <property type="match status" value="1"/>
</dbReference>
<dbReference type="SUPFAM" id="SSF51306">
    <property type="entry name" value="LexA/Signal peptidase"/>
    <property type="match status" value="1"/>
</dbReference>
<dbReference type="InterPro" id="IPR011335">
    <property type="entry name" value="Restrct_endonuc-II-like"/>
</dbReference>
<dbReference type="Proteomes" id="UP000319296">
    <property type="component" value="Unassembled WGS sequence"/>
</dbReference>
<dbReference type="PROSITE" id="PS51192">
    <property type="entry name" value="HELICASE_ATP_BIND_1"/>
    <property type="match status" value="1"/>
</dbReference>
<dbReference type="GO" id="GO:0005829">
    <property type="term" value="C:cytosol"/>
    <property type="evidence" value="ECO:0007669"/>
    <property type="project" value="TreeGrafter"/>
</dbReference>
<evidence type="ECO:0000313" key="4">
    <source>
        <dbReference type="EMBL" id="RZD18265.1"/>
    </source>
</evidence>
<dbReference type="Pfam" id="PF13156">
    <property type="entry name" value="Mrr_cat_2"/>
    <property type="match status" value="1"/>
</dbReference>
<dbReference type="InterPro" id="IPR001650">
    <property type="entry name" value="Helicase_C-like"/>
</dbReference>
<dbReference type="InterPro" id="IPR029063">
    <property type="entry name" value="SAM-dependent_MTases_sf"/>
</dbReference>
<sequence length="1827" mass="211173">MLSDILERIKSNYADKDYNTERDKGTAFEKLIIKFLKTDPLYNQKYKNIWMWGDWAKLFSEYNFSAKDTGIDLVAQDNNNEFYAIQCKFYSEEHILKKEDIDSFFTLSGKKPFTERIIVVTTNSISDNVVTSLDNQTIPVNIITLNDLENSSIDWLKFDTNNIEILPLKSKKTIRPHQQEALGNAIDYYKINNKGKLIMACGTGKTYVSLKIAEAITPNNAVVLFLVPSLSLLSQTLKEWNYEAESPIISYAVCSDSKIGKDSEDMKVHELSYPATTDADKLVKSFNDTKSNNQRTVIFSTYQSLDIIQKAQVKGLPEFDLIICDEAHRTTGIINNKIALNKTGEIKDDSNFVLVHDNNKIKAKKRMYMTATPRIYSPNVTKIAQRREIELCSMDNPEIYGDTIYQLSFSKAVEEGLLSDYQVLVLMVGGNYINESMQSELTNNDNELKLGDLAKIVGCYNGLAKKVNETEIYFDKNPMKRAVAFAGSIDYSQRISKEFRNITDKLGDLKCETRHIDGTQNVLERNQELDWLRDAVPDNECRILSNARCLSEGVDVPALDAVMFLNPRDSEIDIVQSVGRVMRKSEGKKFGYIILPVFIPTAENPQEALKDNKKYEIIWKTLESLRAHDEKMDREINQLKYNGQSDRVHIIGTGVSISKEQPGFDFPEDEIKLWKDAIRVKIVEKCGDKEYLRNWTKDIIDIMNIHIERINFILKDNEKDKQEFDNFLSELRNNVSPVISEEDAIIMLSQHLITKPVFDTLFSSEFAKYNPVSMAMDKMIAVLDEKGLKNETKKLEKFYEAVKNKVSAVKNFNDKQKIIIELYDNFFSQANPKLSDKLGIVYTPVEIVDFIVNSVEYILNKEFDTKLENENVHILDPFTGTGTFITRLLQNGIISPDKLENKYKNELHANEIMLLAYYIAAINIEETYHNINKEKEYAPFKGIVLTDTFRLLEDEYREQQEQYHGSTIIDEERLYPLKRNSKRALKQKQQDIRVILGNPPYSSGQKSENDNNKSEKYPTLDKKINETYAKNSTAKLKQTLYDSYIRAFRWATDRIKDKGVICFISNGSYIDGKALDGFRKSLFDDFLAAYCFNLKGNFRKFNKDEGENVFGNKSGTTIAITLLIKNPVKEKAMHIFYHEIAKSLKMDEKLRYIANLKNISNIDWQEIIPNEAQDWIKQRNVVFSDFIPLGDKTGKENKTIFNIYSMGIAAKRDSWAYNFSKEKLVGNIKSMIDFYNGEVDKYINADNKSENIGSFVNNDPRKISWTRGLKTRLKNKKKLEFDINSISQTIYRPFCNQWLYYNGTRELNEEIYQIPQIFPDKNCENLIICIENDNKIFSSIIVNKIYDFHIFSSSQGFPLYYYEKNTELKDAELFVHEQTQDNSEYTRHDNISDEFLTEIQAQYKDNAITKEDIFYYIYGILNNSDYKTAFANDLTKMLPRIPFIKEFKEISKLGKELADLHLNYEQVEPYPIIETVSDKAKDLSKDKLYYINEMKFGKIGKEKDRSVIIYNDYITLSGIPLEAYNFVVNGKSAIEWIMNRYKVSINKDSKIKNDPNDYLEEIQDYKYIVNLLKKIINVSVKSVGIISELSKYSILDNEDKINENGSEKVIYLNDIISNQNSDKDINIGIDIEEIIDENQKYVEYLPIYSLEAAASGFSGEQHVETLGWKKVNFSNYKDSNYNKFNSNNLLNSLPLPNKIKLSKDMFIAKVVGKSMEPTIPDGSYCIFRFERGGSRDGKVVLVESRKVSDTETNQKYTVKRYRSEKVNTDYSLDSRFRGNDNEYAEEGERWVHKRIILSPDNKDFDDIILENVSEDDFKVIAEFVSVI</sequence>
<dbReference type="EMBL" id="SGBB01000011">
    <property type="protein sequence ID" value="RZD18265.1"/>
    <property type="molecule type" value="Genomic_DNA"/>
</dbReference>
<dbReference type="GO" id="GO:0003677">
    <property type="term" value="F:DNA binding"/>
    <property type="evidence" value="ECO:0007669"/>
    <property type="project" value="InterPro"/>
</dbReference>
<dbReference type="GO" id="GO:0008168">
    <property type="term" value="F:methyltransferase activity"/>
    <property type="evidence" value="ECO:0007669"/>
    <property type="project" value="InterPro"/>
</dbReference>
<dbReference type="PROSITE" id="PS00092">
    <property type="entry name" value="N6_MTASE"/>
    <property type="match status" value="1"/>
</dbReference>
<comment type="caution">
    <text evidence="4">The sequence shown here is derived from an EMBL/GenBank/DDBJ whole genome shotgun (WGS) entry which is preliminary data.</text>
</comment>
<dbReference type="CDD" id="cd22333">
    <property type="entry name" value="LlaBIII_nuclease-like"/>
    <property type="match status" value="1"/>
</dbReference>
<dbReference type="InterPro" id="IPR050742">
    <property type="entry name" value="Helicase_Restrict-Modif_Enz"/>
</dbReference>
<evidence type="ECO:0000313" key="5">
    <source>
        <dbReference type="Proteomes" id="UP000319296"/>
    </source>
</evidence>
<dbReference type="GO" id="GO:0005524">
    <property type="term" value="F:ATP binding"/>
    <property type="evidence" value="ECO:0007669"/>
    <property type="project" value="InterPro"/>
</dbReference>
<dbReference type="Gene3D" id="2.10.109.10">
    <property type="entry name" value="Umud Fragment, subunit A"/>
    <property type="match status" value="1"/>
</dbReference>
<accession>A0A519BLY6</accession>
<dbReference type="GO" id="GO:0016787">
    <property type="term" value="F:hydrolase activity"/>
    <property type="evidence" value="ECO:0007669"/>
    <property type="project" value="InterPro"/>
</dbReference>
<dbReference type="InterPro" id="IPR041635">
    <property type="entry name" value="Type_ISP_LLaBIII_C"/>
</dbReference>
<dbReference type="Gene3D" id="3.40.50.300">
    <property type="entry name" value="P-loop containing nucleotide triphosphate hydrolases"/>
    <property type="match status" value="2"/>
</dbReference>
<name>A0A519BLY6_9DELT</name>
<dbReference type="Pfam" id="PF18135">
    <property type="entry name" value="Type_ISP_C"/>
    <property type="match status" value="1"/>
</dbReference>
<evidence type="ECO:0000259" key="2">
    <source>
        <dbReference type="PROSITE" id="PS51192"/>
    </source>
</evidence>
<dbReference type="SMART" id="SM00487">
    <property type="entry name" value="DEXDc"/>
    <property type="match status" value="1"/>
</dbReference>
<evidence type="ECO:0000259" key="3">
    <source>
        <dbReference type="PROSITE" id="PS51194"/>
    </source>
</evidence>
<dbReference type="InterPro" id="IPR002052">
    <property type="entry name" value="DNA_methylase_N6_adenine_CS"/>
</dbReference>
<dbReference type="Pfam" id="PF00271">
    <property type="entry name" value="Helicase_C"/>
    <property type="match status" value="1"/>
</dbReference>
<dbReference type="InterPro" id="IPR011856">
    <property type="entry name" value="tRNA_endonuc-like_dom_sf"/>
</dbReference>
<dbReference type="PANTHER" id="PTHR47396:SF1">
    <property type="entry name" value="ATP-DEPENDENT HELICASE IRC3-RELATED"/>
    <property type="match status" value="1"/>
</dbReference>
<dbReference type="InterPro" id="IPR053980">
    <property type="entry name" value="ISP_coupler"/>
</dbReference>
<dbReference type="CDD" id="cd06529">
    <property type="entry name" value="S24_LexA-like"/>
    <property type="match status" value="1"/>
</dbReference>
<dbReference type="SUPFAM" id="SSF52540">
    <property type="entry name" value="P-loop containing nucleoside triphosphate hydrolases"/>
    <property type="match status" value="1"/>
</dbReference>
<dbReference type="Pfam" id="PF04851">
    <property type="entry name" value="ResIII"/>
    <property type="match status" value="1"/>
</dbReference>
<dbReference type="SMART" id="SM00490">
    <property type="entry name" value="HELICc"/>
    <property type="match status" value="1"/>
</dbReference>
<dbReference type="InterPro" id="IPR027417">
    <property type="entry name" value="P-loop_NTPase"/>
</dbReference>
<dbReference type="Gene3D" id="3.40.1350.10">
    <property type="match status" value="1"/>
</dbReference>
<dbReference type="InterPro" id="IPR014001">
    <property type="entry name" value="Helicase_ATP-bd"/>
</dbReference>
<proteinExistence type="predicted"/>
<feature type="domain" description="Helicase C-terminal" evidence="3">
    <location>
        <begin position="466"/>
        <end position="633"/>
    </location>
</feature>
<dbReference type="InterPro" id="IPR036286">
    <property type="entry name" value="LexA/Signal_pep-like_sf"/>
</dbReference>
<dbReference type="PRINTS" id="PR00507">
    <property type="entry name" value="N12N6MTFRASE"/>
</dbReference>
<dbReference type="GO" id="GO:0032259">
    <property type="term" value="P:methylation"/>
    <property type="evidence" value="ECO:0007669"/>
    <property type="project" value="InterPro"/>
</dbReference>
<dbReference type="InterPro" id="IPR006935">
    <property type="entry name" value="Helicase/UvrB_N"/>
</dbReference>
<dbReference type="InterPro" id="IPR039418">
    <property type="entry name" value="LexA-like"/>
</dbReference>
<dbReference type="PROSITE" id="PS51194">
    <property type="entry name" value="HELICASE_CTER"/>
    <property type="match status" value="1"/>
</dbReference>
<feature type="compositionally biased region" description="Basic and acidic residues" evidence="1">
    <location>
        <begin position="1007"/>
        <end position="1017"/>
    </location>
</feature>